<proteinExistence type="predicted"/>
<protein>
    <submittedName>
        <fullName evidence="3">Uncharacterized protein</fullName>
    </submittedName>
</protein>
<dbReference type="AlphaFoldDB" id="A0A9W9DB34"/>
<dbReference type="Proteomes" id="UP001140510">
    <property type="component" value="Unassembled WGS sequence"/>
</dbReference>
<reference evidence="3" key="1">
    <citation type="submission" date="2022-10" db="EMBL/GenBank/DDBJ databases">
        <title>Tapping the CABI collections for fungal endophytes: first genome assemblies for Collariella, Neodidymelliopsis, Ascochyta clinopodiicola, Didymella pomorum, Didymosphaeria variabile, Neocosmospora piperis and Neocucurbitaria cava.</title>
        <authorList>
            <person name="Hill R."/>
        </authorList>
    </citation>
    <scope>NUCLEOTIDE SEQUENCE</scope>
    <source>
        <strain evidence="3">IMI 355091</strain>
    </source>
</reference>
<keyword evidence="2" id="KW-0732">Signal</keyword>
<evidence type="ECO:0000256" key="2">
    <source>
        <dbReference type="SAM" id="SignalP"/>
    </source>
</evidence>
<feature type="signal peptide" evidence="2">
    <location>
        <begin position="1"/>
        <end position="18"/>
    </location>
</feature>
<organism evidence="3 4">
    <name type="scientific">Didymella pomorum</name>
    <dbReference type="NCBI Taxonomy" id="749634"/>
    <lineage>
        <taxon>Eukaryota</taxon>
        <taxon>Fungi</taxon>
        <taxon>Dikarya</taxon>
        <taxon>Ascomycota</taxon>
        <taxon>Pezizomycotina</taxon>
        <taxon>Dothideomycetes</taxon>
        <taxon>Pleosporomycetidae</taxon>
        <taxon>Pleosporales</taxon>
        <taxon>Pleosporineae</taxon>
        <taxon>Didymellaceae</taxon>
        <taxon>Didymella</taxon>
    </lineage>
</organism>
<keyword evidence="4" id="KW-1185">Reference proteome</keyword>
<feature type="chain" id="PRO_5040738616" evidence="2">
    <location>
        <begin position="19"/>
        <end position="703"/>
    </location>
</feature>
<evidence type="ECO:0000313" key="4">
    <source>
        <dbReference type="Proteomes" id="UP001140510"/>
    </source>
</evidence>
<accession>A0A9W9DB34</accession>
<dbReference type="EMBL" id="JAPEVA010000012">
    <property type="protein sequence ID" value="KAJ4409315.1"/>
    <property type="molecule type" value="Genomic_DNA"/>
</dbReference>
<evidence type="ECO:0000313" key="3">
    <source>
        <dbReference type="EMBL" id="KAJ4409315.1"/>
    </source>
</evidence>
<dbReference type="PANTHER" id="PTHR36578">
    <property type="entry name" value="CHROMOSOME 15, WHOLE GENOME SHOTGUN SEQUENCE"/>
    <property type="match status" value="1"/>
</dbReference>
<feature type="region of interest" description="Disordered" evidence="1">
    <location>
        <begin position="438"/>
        <end position="457"/>
    </location>
</feature>
<evidence type="ECO:0000256" key="1">
    <source>
        <dbReference type="SAM" id="MobiDB-lite"/>
    </source>
</evidence>
<dbReference type="PANTHER" id="PTHR36578:SF2">
    <property type="entry name" value="PA14 DOMAIN-CONTAINING PROTEIN"/>
    <property type="match status" value="1"/>
</dbReference>
<dbReference type="OrthoDB" id="271448at2759"/>
<gene>
    <name evidence="3" type="ORF">N0V91_002671</name>
</gene>
<sequence>MRGAAITTLTGLASLVSAQSIDLEYVNSLPDPTYTILPDQRAQTVTYDQATAIASVAAEALQSPVPDPGESDLHTRDLALEKRGGPCDDLNNNVNAYNAVLDPAESFLADTNLANEALNARTPSGYTRVYQNLKKSAQANGYMGPSQVPAPACPDPRGAANPFCVLWGGPVSEDNARNEGQWRDQYHVVIAASNGYVLTSSLNPLSSKAINAPVDCNNDDAYMGMRLLTDNAPFDPQRCAAICDATSQYNIDHPGDPSVPPRLCKFYNTYILNKNYISQGQACSMYTQYWNPSVYATNDGQWDGQGNRYTISSSVFFYSTTDVVTPVCPVDITRLQSNADAGAFCTSYNSYVAPLATTVTTYTSTTTIAGCGPTNRVKRNGESGAVVHGVVAVYPSKVADSDITGTVPALVTVPAERLSDAGAVASATAAAISQLGASDSEPASASPTGASTAAPPATTTAAVAKRAVATPAIFAGRDPRQISSACSRVIGTGPSTVTVKAVATEVVSNIIAGSFTSATEDYDDWEFAVTLPFEICIYSKCSTTAHPSTNGLMTLGSYGTEIYNNEIFSINHEAFHNEAILFAFYDDLQIYRGQQHYMSYRICGAQGQRSITFEWRVGRWRAPANGPLYKFSATFYEGKPSLIKLRYFSTTDQGSSASIGMQGYYNGQYKSYVYSQDQAVIPGNYELTWDPATNFFAPTRTNN</sequence>
<comment type="caution">
    <text evidence="3">The sequence shown here is derived from an EMBL/GenBank/DDBJ whole genome shotgun (WGS) entry which is preliminary data.</text>
</comment>
<name>A0A9W9DB34_9PLEO</name>